<feature type="domain" description="CSD" evidence="3">
    <location>
        <begin position="1"/>
        <end position="67"/>
    </location>
</feature>
<comment type="caution">
    <text evidence="4">The sequence shown here is derived from an EMBL/GenBank/DDBJ whole genome shotgun (WGS) entry which is preliminary data.</text>
</comment>
<dbReference type="InterPro" id="IPR002059">
    <property type="entry name" value="CSP_DNA-bd"/>
</dbReference>
<accession>A0A495XZT7</accession>
<feature type="domain" description="CSD" evidence="3">
    <location>
        <begin position="253"/>
        <end position="316"/>
    </location>
</feature>
<dbReference type="AlphaFoldDB" id="A0A495XZT7"/>
<dbReference type="InterPro" id="IPR019844">
    <property type="entry name" value="CSD_CS"/>
</dbReference>
<proteinExistence type="predicted"/>
<dbReference type="Pfam" id="PF00313">
    <property type="entry name" value="CSD"/>
    <property type="match status" value="4"/>
</dbReference>
<dbReference type="EMBL" id="RBXT01000001">
    <property type="protein sequence ID" value="RKT78665.1"/>
    <property type="molecule type" value="Genomic_DNA"/>
</dbReference>
<dbReference type="InterPro" id="IPR011129">
    <property type="entry name" value="CSD"/>
</dbReference>
<evidence type="ECO:0000259" key="3">
    <source>
        <dbReference type="PROSITE" id="PS51857"/>
    </source>
</evidence>
<organism evidence="4 5">
    <name type="scientific">Terracoccus luteus</name>
    <dbReference type="NCBI Taxonomy" id="53356"/>
    <lineage>
        <taxon>Bacteria</taxon>
        <taxon>Bacillati</taxon>
        <taxon>Actinomycetota</taxon>
        <taxon>Actinomycetes</taxon>
        <taxon>Micrococcales</taxon>
        <taxon>Intrasporangiaceae</taxon>
        <taxon>Terracoccus</taxon>
    </lineage>
</organism>
<dbReference type="PROSITE" id="PS00352">
    <property type="entry name" value="CSD_1"/>
    <property type="match status" value="2"/>
</dbReference>
<dbReference type="OrthoDB" id="9791685at2"/>
<dbReference type="InterPro" id="IPR012340">
    <property type="entry name" value="NA-bd_OB-fold"/>
</dbReference>
<dbReference type="PRINTS" id="PR00050">
    <property type="entry name" value="COLDSHOCK"/>
</dbReference>
<feature type="domain" description="CSD" evidence="3">
    <location>
        <begin position="158"/>
        <end position="222"/>
    </location>
</feature>
<evidence type="ECO:0000256" key="1">
    <source>
        <dbReference type="RuleBase" id="RU000408"/>
    </source>
</evidence>
<comment type="subcellular location">
    <subcellularLocation>
        <location evidence="1">Cytoplasm</location>
    </subcellularLocation>
</comment>
<dbReference type="Proteomes" id="UP000278440">
    <property type="component" value="Unassembled WGS sequence"/>
</dbReference>
<dbReference type="Gene3D" id="2.40.50.140">
    <property type="entry name" value="Nucleic acid-binding proteins"/>
    <property type="match status" value="4"/>
</dbReference>
<name>A0A495XZT7_9MICO</name>
<evidence type="ECO:0000256" key="2">
    <source>
        <dbReference type="SAM" id="MobiDB-lite"/>
    </source>
</evidence>
<dbReference type="GO" id="GO:0005737">
    <property type="term" value="C:cytoplasm"/>
    <property type="evidence" value="ECO:0007669"/>
    <property type="project" value="UniProtKB-SubCell"/>
</dbReference>
<protein>
    <submittedName>
        <fullName evidence="4">CspA family cold shock protein</fullName>
    </submittedName>
</protein>
<dbReference type="PROSITE" id="PS51857">
    <property type="entry name" value="CSD_2"/>
    <property type="match status" value="4"/>
</dbReference>
<sequence length="317" mass="33253">MTEGTVRWFDADRGFGFIDLGPEAEDLYVHASEIVSDDGVRTLREGQLVEFEVGEGDRGPQARGVRVTGDSASGATGVLGTVSWYEPAKGYGFANPDGGGAEVFVHSSSIVGGGVVSEGQRVAFLVVDGEKGPQADHLLPLGAQAAQPADAPADGPDGADGTVSWYDFDKGFGFITPESDGPDVFVHARSLADGLPELREGDRVMFEVVESEKGPQARDVRLVGGPPPRASAGRAPSRGRSGQRDASDAPARGGQGVVARFDPERGFGFISPDAGGPDLFVHVSVLSGTDDLYAGDRVRYQVRQSDRGPQADRVELL</sequence>
<dbReference type="PANTHER" id="PTHR11544">
    <property type="entry name" value="COLD SHOCK DOMAIN CONTAINING PROTEINS"/>
    <property type="match status" value="1"/>
</dbReference>
<feature type="region of interest" description="Disordered" evidence="2">
    <location>
        <begin position="210"/>
        <end position="257"/>
    </location>
</feature>
<feature type="compositionally biased region" description="Low complexity" evidence="2">
    <location>
        <begin position="230"/>
        <end position="240"/>
    </location>
</feature>
<feature type="domain" description="CSD" evidence="3">
    <location>
        <begin position="77"/>
        <end position="140"/>
    </location>
</feature>
<evidence type="ECO:0000313" key="4">
    <source>
        <dbReference type="EMBL" id="RKT78665.1"/>
    </source>
</evidence>
<dbReference type="RefSeq" id="WP_121033027.1">
    <property type="nucleotide sequence ID" value="NZ_RBXT01000001.1"/>
</dbReference>
<dbReference type="InterPro" id="IPR050181">
    <property type="entry name" value="Cold_shock_domain"/>
</dbReference>
<dbReference type="CDD" id="cd04458">
    <property type="entry name" value="CSP_CDS"/>
    <property type="match status" value="4"/>
</dbReference>
<evidence type="ECO:0000313" key="5">
    <source>
        <dbReference type="Proteomes" id="UP000278440"/>
    </source>
</evidence>
<dbReference type="SUPFAM" id="SSF50249">
    <property type="entry name" value="Nucleic acid-binding proteins"/>
    <property type="match status" value="4"/>
</dbReference>
<reference evidence="4 5" key="1">
    <citation type="submission" date="2018-10" db="EMBL/GenBank/DDBJ databases">
        <title>Sequencing the genomes of 1000 actinobacteria strains.</title>
        <authorList>
            <person name="Klenk H.-P."/>
        </authorList>
    </citation>
    <scope>NUCLEOTIDE SEQUENCE [LARGE SCALE GENOMIC DNA]</scope>
    <source>
        <strain evidence="4 5">DSM 44267</strain>
    </source>
</reference>
<gene>
    <name evidence="4" type="ORF">DFJ68_2114</name>
</gene>
<keyword evidence="5" id="KW-1185">Reference proteome</keyword>
<dbReference type="GO" id="GO:0003676">
    <property type="term" value="F:nucleic acid binding"/>
    <property type="evidence" value="ECO:0007669"/>
    <property type="project" value="InterPro"/>
</dbReference>
<dbReference type="SMART" id="SM00357">
    <property type="entry name" value="CSP"/>
    <property type="match status" value="4"/>
</dbReference>
<feature type="compositionally biased region" description="Basic and acidic residues" evidence="2">
    <location>
        <begin position="210"/>
        <end position="221"/>
    </location>
</feature>